<feature type="region of interest" description="Disordered" evidence="14">
    <location>
        <begin position="1"/>
        <end position="33"/>
    </location>
</feature>
<dbReference type="CDD" id="cd03334">
    <property type="entry name" value="Fab1_TCP"/>
    <property type="match status" value="1"/>
</dbReference>
<evidence type="ECO:0000256" key="9">
    <source>
        <dbReference type="ARBA" id="ARBA00022840"/>
    </source>
</evidence>
<feature type="compositionally biased region" description="Basic and acidic residues" evidence="14">
    <location>
        <begin position="1345"/>
        <end position="1355"/>
    </location>
</feature>
<dbReference type="OMA" id="QSVWNDT"/>
<dbReference type="InterPro" id="IPR027484">
    <property type="entry name" value="PInositol-4-P-5-kinase_N"/>
</dbReference>
<dbReference type="Gene3D" id="3.30.800.10">
    <property type="entry name" value="Phosphatidylinositol Phosphate Kinase II Beta"/>
    <property type="match status" value="1"/>
</dbReference>
<dbReference type="SUPFAM" id="SSF56104">
    <property type="entry name" value="SAICAR synthase-like"/>
    <property type="match status" value="1"/>
</dbReference>
<dbReference type="Pfam" id="PF01504">
    <property type="entry name" value="PIP5K"/>
    <property type="match status" value="1"/>
</dbReference>
<keyword evidence="3 12" id="KW-0808">Transferase</keyword>
<keyword evidence="7 12" id="KW-0418">Kinase</keyword>
<dbReference type="GO" id="GO:0000329">
    <property type="term" value="C:fungal-type vacuole membrane"/>
    <property type="evidence" value="ECO:0007669"/>
    <property type="project" value="TreeGrafter"/>
</dbReference>
<feature type="domain" description="FYVE-type" evidence="15">
    <location>
        <begin position="187"/>
        <end position="246"/>
    </location>
</feature>
<evidence type="ECO:0000256" key="7">
    <source>
        <dbReference type="ARBA" id="ARBA00022777"/>
    </source>
</evidence>
<keyword evidence="13" id="KW-0175">Coiled coil</keyword>
<dbReference type="FunFam" id="3.30.810.10:FF:000001">
    <property type="entry name" value="1-phosphatidylinositol 3-phosphate 5-kinase FAB1"/>
    <property type="match status" value="1"/>
</dbReference>
<feature type="region of interest" description="Disordered" evidence="14">
    <location>
        <begin position="1337"/>
        <end position="1383"/>
    </location>
</feature>
<dbReference type="PANTHER" id="PTHR45748">
    <property type="entry name" value="1-PHOSPHATIDYLINOSITOL 3-PHOSPHATE 5-KINASE-RELATED"/>
    <property type="match status" value="1"/>
</dbReference>
<dbReference type="SUPFAM" id="SSF52029">
    <property type="entry name" value="GroEL apical domain-like"/>
    <property type="match status" value="1"/>
</dbReference>
<dbReference type="GO" id="GO:0010008">
    <property type="term" value="C:endosome membrane"/>
    <property type="evidence" value="ECO:0007669"/>
    <property type="project" value="TreeGrafter"/>
</dbReference>
<evidence type="ECO:0000256" key="4">
    <source>
        <dbReference type="ARBA" id="ARBA00022723"/>
    </source>
</evidence>
<keyword evidence="18" id="KW-1185">Reference proteome</keyword>
<evidence type="ECO:0000256" key="11">
    <source>
        <dbReference type="PROSITE-ProRule" id="PRU00091"/>
    </source>
</evidence>
<dbReference type="FunFam" id="3.50.7.10:FF:000007">
    <property type="entry name" value="1-phosphatidylinositol 3-phosphate 5-kinase isoform X1"/>
    <property type="match status" value="1"/>
</dbReference>
<dbReference type="InterPro" id="IPR011011">
    <property type="entry name" value="Znf_FYVE_PHD"/>
</dbReference>
<dbReference type="SMART" id="SM00064">
    <property type="entry name" value="FYVE"/>
    <property type="match status" value="1"/>
</dbReference>
<name>A0A1G4MFB1_LACFM</name>
<sequence length="2102" mass="238500">MSVPTELGLPRASDKTDGPGHSEIPLIPNDPGDQLSVFFSEADNDEDDSSSVHFQVDDDFNETHNDQIQNSHLGSMKFSEGQDKMIEHHNTNVIRKPLHLPLANSARAKRSSVYESKSTVTAIPIRAPSTTNRTFHTEFDDSVSIKSMSSSLTASFSRSFLFGFYNNHKNNERVPKGVLSKEYWMKDGSAKDCFACAKAFNTFRRKHHCRICGQIFCGNCTFLIDGDKFGHEGKMRVCRSCHDHASNYDDSSDESSLEDNVNLEDISQRTDTTEKFPQGSDMLILKDDEAQSILTTGEDSKIFRSTPPPPPKMAIPATRQGGSLEITVPSTSSLSFDVSSRQRRNAKDRYTIRDVDMMSPLNTEVSSRRLSSNSPQRHVIYNRQHQMMGIKNSISSYINNNTTNASQRSSSQSSNSVVANFSNNNFKFEFNYGLNNFQNYLNTTHSNSSRLEPKHVSRTESSPVLSLTQDEHAIDSDSKYNSEVGSEDEGSMSLYAVLNDQHQLDQNNIRSMRNNTKSFQRAQASLQRMKSRRKSKSRVNGASNSARKEFEFFNHSTPNLISVVSNDNDFSRSNDSGVLVKQKIRSDALSSSRDLKRIISSASAFRMQNQENKSELNEVSEVHMKALLKQVLDDQNVNHVDKWIHLFVPILRVVQNIQLDARSSTGLDFKQHYVKIKRICGASIEDSEYISGVVFSKSLPLKSMPRLVKNPRLLLIMFPLVYQKNENHFMSLDSVLAQEQEYLNKLVLRLTLLNPDVVLVGANVSGHALKLLDEAGVVVQYNMKPQVIERIAKLTEAGIAISVDKLATNIKLGTCEEFEVKTFIYGNISKSYTFIKGCKPSLGGTVILRGYPSDILRKIKDVAEFMIYAVFSLKLESSFFNDNFLSLSTTFYEQAFQHQKQQVAEGYFSEFIDKFHQRILSVSPTVKFPIPFLLQKARALEAELNTKQSESEKLEKNIWTIEDEAENSIKDLKLKSALTQQDFRYLVKFMHDKELEDLKNRFTWRSRQWELSYTLSHNMLGTGTHQTINVLYSMISTKTATPCIGPQLVSIDYFWDTDISIGQFIENIVATANLSCVHGCGSKLLDHYRSYVHGNGKVDVVIEQFQSRLPPLKNILLTWSYCKKCGTSTPILQMSEKTWNYSFGKYLELLFWSSNGGMTGIGNCTHDFAKDHVKYFGYNDLMVRMEYSSIEIHELITPRSKIIWKPNIDIKLKVELYYQILEKINNFYSSVSDRLDRVKLDSMSDDKIMAGKEKISELKTKVKAEKTQLLDMTEDLYRNSPGDQHLRLNSVIRSLHDNAAGWDSEFADFEKRFLPSEKDIARITAMQLKKLFLDTAKNDTYPDNSSEKSDEKGDNNEESTVNISKGEEDGRKEDATDKSGISKFNELMKERNLEIVTNSGNLGGTPTRPPLLYHQTTPILGEHQQSGISSLPLDDTFVNSGFPHKHLAQTNFELPARISSIGTGTMPKKGHARDLSTQLRRLSVSSNGSTVTFQSRDRNPDSKVGQLASFFDQIHFDALSKEFELQRELERLQLNRNKYKALRVKSSKPIVEIYKNVKDAVEEPLHMDNRGKSANLNNAGSGFQKDGNSVLRSGQMDLTNGLETELENSIHRWGERVLHGEDSVGTAPAERISSGNKNRNSSNEPLPPVTTTTTANMDTSSIDGQPEKSSLMRTLTNFWADRSATLWKPLEYPTSSSEHIFVDSFVIIREDEPSSLIAFCLSSVDYLQKMNTSNKGGHKSKSESGGQDKEDTKKEADVQVSTEVESVANIADQNTPKVLSQLNSTSQRETSSSLYKEDDGDEKTPDTEQIMTKKTAMHLRYQFQEGNSVMSCKIFFAEQFDAFRKTCGCEENFIQSLSRCVKWDSSGGKSGSAFLKTLDDRFVIKELSHTELDSFIKFAPSYFEYMGQAMFHELPTALAKVFGFYQIQIKNSISGKSFKMDVIIMENLFYEKKTSRIFDLKGSMRNRHVKQTGKENEVLLDENMVEYIYESPIFVREYDKKLLRASLWNDTLFLAKMNVMDYSLVIGVDNESHNLTVGIIDFIRTFTWDKKLESWVKERGFVGGSTKEPTVVTPRQYKNRFREAMDRYILMVPDPWFQENYT</sequence>
<feature type="compositionally biased region" description="Basic and acidic residues" evidence="14">
    <location>
        <begin position="469"/>
        <end position="480"/>
    </location>
</feature>
<dbReference type="Proteomes" id="UP000190831">
    <property type="component" value="Chromosome F"/>
</dbReference>
<dbReference type="InterPro" id="IPR002498">
    <property type="entry name" value="PInositol-4-P-4/5-kinase_core"/>
</dbReference>
<dbReference type="GO" id="GO:0008270">
    <property type="term" value="F:zinc ion binding"/>
    <property type="evidence" value="ECO:0007669"/>
    <property type="project" value="UniProtKB-KW"/>
</dbReference>
<evidence type="ECO:0000256" key="14">
    <source>
        <dbReference type="SAM" id="MobiDB-lite"/>
    </source>
</evidence>
<feature type="compositionally biased region" description="Polar residues" evidence="14">
    <location>
        <begin position="1633"/>
        <end position="1644"/>
    </location>
</feature>
<feature type="region of interest" description="Disordered" evidence="14">
    <location>
        <begin position="1731"/>
        <end position="1807"/>
    </location>
</feature>
<keyword evidence="4" id="KW-0479">Metal-binding</keyword>
<feature type="region of interest" description="Disordered" evidence="14">
    <location>
        <begin position="445"/>
        <end position="486"/>
    </location>
</feature>
<feature type="compositionally biased region" description="Polar residues" evidence="14">
    <location>
        <begin position="1572"/>
        <end position="1589"/>
    </location>
</feature>
<protein>
    <recommendedName>
        <fullName evidence="2">1-phosphatidylinositol-3-phosphate 5-kinase</fullName>
        <ecNumber evidence="2">2.7.1.150</ecNumber>
    </recommendedName>
    <alternativeName>
        <fullName evidence="10">Type III PIP kinase</fullName>
    </alternativeName>
</protein>
<dbReference type="InterPro" id="IPR027409">
    <property type="entry name" value="GroEL-like_apical_dom_sf"/>
</dbReference>
<evidence type="ECO:0000256" key="1">
    <source>
        <dbReference type="ARBA" id="ARBA00000768"/>
    </source>
</evidence>
<feature type="coiled-coil region" evidence="13">
    <location>
        <begin position="937"/>
        <end position="964"/>
    </location>
</feature>
<dbReference type="InterPro" id="IPR027483">
    <property type="entry name" value="PInositol-4-P-4/5-kinase_C_sf"/>
</dbReference>
<dbReference type="CDD" id="cd17300">
    <property type="entry name" value="PIPKc_PIKfyve"/>
    <property type="match status" value="1"/>
</dbReference>
<evidence type="ECO:0000256" key="10">
    <source>
        <dbReference type="ARBA" id="ARBA00075294"/>
    </source>
</evidence>
<dbReference type="PROSITE" id="PS50178">
    <property type="entry name" value="ZF_FYVE"/>
    <property type="match status" value="1"/>
</dbReference>
<dbReference type="FunFam" id="3.30.800.10:FF:000005">
    <property type="entry name" value="1-phosphatidylinositol-3-phosphate 5-kinase (Fab1)"/>
    <property type="match status" value="1"/>
</dbReference>
<feature type="region of interest" description="Disordered" evidence="14">
    <location>
        <begin position="1565"/>
        <end position="1589"/>
    </location>
</feature>
<dbReference type="InterPro" id="IPR017455">
    <property type="entry name" value="Znf_FYVE-rel"/>
</dbReference>
<feature type="compositionally biased region" description="Basic and acidic residues" evidence="14">
    <location>
        <begin position="1740"/>
        <end position="1757"/>
    </location>
</feature>
<evidence type="ECO:0000259" key="15">
    <source>
        <dbReference type="PROSITE" id="PS50178"/>
    </source>
</evidence>
<dbReference type="PROSITE" id="PS51455">
    <property type="entry name" value="PIPK"/>
    <property type="match status" value="1"/>
</dbReference>
<dbReference type="Pfam" id="PF00118">
    <property type="entry name" value="Cpn60_TCP1"/>
    <property type="match status" value="1"/>
</dbReference>
<dbReference type="Pfam" id="PF01363">
    <property type="entry name" value="FYVE"/>
    <property type="match status" value="1"/>
</dbReference>
<evidence type="ECO:0000313" key="17">
    <source>
        <dbReference type="EMBL" id="SCW02614.1"/>
    </source>
</evidence>
<gene>
    <name evidence="17" type="ORF">LAFE_0F10484G</name>
</gene>
<keyword evidence="6 11" id="KW-0863">Zinc-finger</keyword>
<keyword evidence="8" id="KW-0862">Zinc</keyword>
<evidence type="ECO:0000259" key="16">
    <source>
        <dbReference type="PROSITE" id="PS51455"/>
    </source>
</evidence>
<feature type="region of interest" description="Disordered" evidence="14">
    <location>
        <begin position="1619"/>
        <end position="1668"/>
    </location>
</feature>
<dbReference type="GO" id="GO:0046854">
    <property type="term" value="P:phosphatidylinositol phosphate biosynthetic process"/>
    <property type="evidence" value="ECO:0007669"/>
    <property type="project" value="TreeGrafter"/>
</dbReference>
<comment type="catalytic activity">
    <reaction evidence="1">
        <text>a 1,2-diacyl-sn-glycero-3-phospho-(1D-myo-inositol-3-phosphate) + ATP = a 1,2-diacyl-sn-glycero-3-phospho-(1D-myo-inositol-3,5-bisphosphate) + ADP + H(+)</text>
        <dbReference type="Rhea" id="RHEA:13609"/>
        <dbReference type="ChEBI" id="CHEBI:15378"/>
        <dbReference type="ChEBI" id="CHEBI:30616"/>
        <dbReference type="ChEBI" id="CHEBI:57923"/>
        <dbReference type="ChEBI" id="CHEBI:58088"/>
        <dbReference type="ChEBI" id="CHEBI:456216"/>
        <dbReference type="EC" id="2.7.1.150"/>
    </reaction>
</comment>
<evidence type="ECO:0000256" key="3">
    <source>
        <dbReference type="ARBA" id="ARBA00022679"/>
    </source>
</evidence>
<dbReference type="EC" id="2.7.1.150" evidence="2"/>
<evidence type="ECO:0000256" key="6">
    <source>
        <dbReference type="ARBA" id="ARBA00022771"/>
    </source>
</evidence>
<evidence type="ECO:0000256" key="13">
    <source>
        <dbReference type="SAM" id="Coils"/>
    </source>
</evidence>
<evidence type="ECO:0000256" key="5">
    <source>
        <dbReference type="ARBA" id="ARBA00022741"/>
    </source>
</evidence>
<dbReference type="Gene3D" id="3.30.810.10">
    <property type="entry name" value="2-Layer Sandwich"/>
    <property type="match status" value="1"/>
</dbReference>
<proteinExistence type="predicted"/>
<organism evidence="17 18">
    <name type="scientific">Lachancea fermentati</name>
    <name type="common">Zygosaccharomyces fermentati</name>
    <dbReference type="NCBI Taxonomy" id="4955"/>
    <lineage>
        <taxon>Eukaryota</taxon>
        <taxon>Fungi</taxon>
        <taxon>Dikarya</taxon>
        <taxon>Ascomycota</taxon>
        <taxon>Saccharomycotina</taxon>
        <taxon>Saccharomycetes</taxon>
        <taxon>Saccharomycetales</taxon>
        <taxon>Saccharomycetaceae</taxon>
        <taxon>Lachancea</taxon>
    </lineage>
</organism>
<dbReference type="EMBL" id="LT598490">
    <property type="protein sequence ID" value="SCW02614.1"/>
    <property type="molecule type" value="Genomic_DNA"/>
</dbReference>
<dbReference type="InterPro" id="IPR002423">
    <property type="entry name" value="Cpn60/GroEL/TCP-1"/>
</dbReference>
<dbReference type="InterPro" id="IPR000306">
    <property type="entry name" value="Znf_FYVE"/>
</dbReference>
<feature type="compositionally biased region" description="Polar residues" evidence="14">
    <location>
        <begin position="1655"/>
        <end position="1668"/>
    </location>
</feature>
<accession>A0A1G4MFB1</accession>
<dbReference type="OrthoDB" id="158357at2759"/>
<evidence type="ECO:0000256" key="8">
    <source>
        <dbReference type="ARBA" id="ARBA00022833"/>
    </source>
</evidence>
<feature type="domain" description="PIPK" evidence="16">
    <location>
        <begin position="1760"/>
        <end position="2089"/>
    </location>
</feature>
<dbReference type="InterPro" id="IPR013083">
    <property type="entry name" value="Znf_RING/FYVE/PHD"/>
</dbReference>
<dbReference type="PANTHER" id="PTHR45748:SF7">
    <property type="entry name" value="1-PHOSPHATIDYLINOSITOL 3-PHOSPHATE 5-KINASE-RELATED"/>
    <property type="match status" value="1"/>
</dbReference>
<evidence type="ECO:0000256" key="2">
    <source>
        <dbReference type="ARBA" id="ARBA00012009"/>
    </source>
</evidence>
<dbReference type="GO" id="GO:0032266">
    <property type="term" value="F:phosphatidylinositol-3-phosphate binding"/>
    <property type="evidence" value="ECO:0007669"/>
    <property type="project" value="UniProtKB-ARBA"/>
</dbReference>
<keyword evidence="9 12" id="KW-0067">ATP-binding</keyword>
<dbReference type="SUPFAM" id="SSF57903">
    <property type="entry name" value="FYVE/PHD zinc finger"/>
    <property type="match status" value="1"/>
</dbReference>
<evidence type="ECO:0000313" key="18">
    <source>
        <dbReference type="Proteomes" id="UP000190831"/>
    </source>
</evidence>
<dbReference type="InterPro" id="IPR044769">
    <property type="entry name" value="PIKfyve_PIPKc"/>
</dbReference>
<evidence type="ECO:0000256" key="12">
    <source>
        <dbReference type="PROSITE-ProRule" id="PRU00781"/>
    </source>
</evidence>
<dbReference type="GO" id="GO:0000285">
    <property type="term" value="F:1-phosphatidylinositol-3-phosphate 5-kinase activity"/>
    <property type="evidence" value="ECO:0007669"/>
    <property type="project" value="UniProtKB-EC"/>
</dbReference>
<feature type="compositionally biased region" description="Basic and acidic residues" evidence="14">
    <location>
        <begin position="1365"/>
        <end position="1377"/>
    </location>
</feature>
<dbReference type="GO" id="GO:0005524">
    <property type="term" value="F:ATP binding"/>
    <property type="evidence" value="ECO:0007669"/>
    <property type="project" value="UniProtKB-UniRule"/>
</dbReference>
<feature type="compositionally biased region" description="Polar residues" evidence="14">
    <location>
        <begin position="459"/>
        <end position="468"/>
    </location>
</feature>
<feature type="compositionally biased region" description="Polar residues" evidence="14">
    <location>
        <begin position="1771"/>
        <end position="1794"/>
    </location>
</feature>
<dbReference type="STRING" id="4955.A0A1G4MFB1"/>
<dbReference type="SMART" id="SM00330">
    <property type="entry name" value="PIPKc"/>
    <property type="match status" value="1"/>
</dbReference>
<reference evidence="18" key="1">
    <citation type="submission" date="2016-03" db="EMBL/GenBank/DDBJ databases">
        <authorList>
            <person name="Devillers H."/>
        </authorList>
    </citation>
    <scope>NUCLEOTIDE SEQUENCE [LARGE SCALE GENOMIC DNA]</scope>
</reference>
<dbReference type="Gene3D" id="3.50.7.10">
    <property type="entry name" value="GroEL"/>
    <property type="match status" value="1"/>
</dbReference>
<dbReference type="Gene3D" id="3.30.40.10">
    <property type="entry name" value="Zinc/RING finger domain, C3HC4 (zinc finger)"/>
    <property type="match status" value="1"/>
</dbReference>
<keyword evidence="5 12" id="KW-0547">Nucleotide-binding</keyword>
<dbReference type="FunFam" id="3.30.40.10:FF:000283">
    <property type="entry name" value="1-phosphatidylinositol-3-phosphate 5-kinase (Fab1)"/>
    <property type="match status" value="1"/>
</dbReference>